<dbReference type="Proteomes" id="UP000070383">
    <property type="component" value="Unassembled WGS sequence"/>
</dbReference>
<dbReference type="OrthoDB" id="9780269at2"/>
<dbReference type="STRING" id="33036.HMPREF3200_00145"/>
<organism evidence="2 3">
    <name type="scientific">Anaerococcus tetradius</name>
    <dbReference type="NCBI Taxonomy" id="33036"/>
    <lineage>
        <taxon>Bacteria</taxon>
        <taxon>Bacillati</taxon>
        <taxon>Bacillota</taxon>
        <taxon>Tissierellia</taxon>
        <taxon>Tissierellales</taxon>
        <taxon>Peptoniphilaceae</taxon>
        <taxon>Anaerococcus</taxon>
    </lineage>
</organism>
<proteinExistence type="predicted"/>
<dbReference type="PANTHER" id="PTHR43265:SF1">
    <property type="entry name" value="ESTERASE ESTD"/>
    <property type="match status" value="1"/>
</dbReference>
<dbReference type="Pfam" id="PF12146">
    <property type="entry name" value="Hydrolase_4"/>
    <property type="match status" value="1"/>
</dbReference>
<evidence type="ECO:0000313" key="3">
    <source>
        <dbReference type="Proteomes" id="UP000070383"/>
    </source>
</evidence>
<dbReference type="GO" id="GO:0052689">
    <property type="term" value="F:carboxylic ester hydrolase activity"/>
    <property type="evidence" value="ECO:0007669"/>
    <property type="project" value="TreeGrafter"/>
</dbReference>
<name>A0A133KIC5_9FIRM</name>
<dbReference type="SUPFAM" id="SSF53474">
    <property type="entry name" value="alpha/beta-Hydrolases"/>
    <property type="match status" value="1"/>
</dbReference>
<accession>A0A133KIC5</accession>
<feature type="domain" description="Serine aminopeptidase S33" evidence="1">
    <location>
        <begin position="34"/>
        <end position="257"/>
    </location>
</feature>
<dbReference type="InterPro" id="IPR029058">
    <property type="entry name" value="AB_hydrolase_fold"/>
</dbReference>
<comment type="caution">
    <text evidence="2">The sequence shown here is derived from an EMBL/GenBank/DDBJ whole genome shotgun (WGS) entry which is preliminary data.</text>
</comment>
<dbReference type="InterPro" id="IPR022742">
    <property type="entry name" value="Hydrolase_4"/>
</dbReference>
<dbReference type="EMBL" id="LRPM01000004">
    <property type="protein sequence ID" value="KWZ79287.1"/>
    <property type="molecule type" value="Genomic_DNA"/>
</dbReference>
<protein>
    <recommendedName>
        <fullName evidence="1">Serine aminopeptidase S33 domain-containing protein</fullName>
    </recommendedName>
</protein>
<evidence type="ECO:0000259" key="1">
    <source>
        <dbReference type="Pfam" id="PF12146"/>
    </source>
</evidence>
<keyword evidence="3" id="KW-1185">Reference proteome</keyword>
<dbReference type="InterPro" id="IPR053145">
    <property type="entry name" value="AB_hydrolase_Est10"/>
</dbReference>
<gene>
    <name evidence="2" type="ORF">HMPREF3200_00145</name>
</gene>
<reference evidence="3" key="1">
    <citation type="submission" date="2016-01" db="EMBL/GenBank/DDBJ databases">
        <authorList>
            <person name="Mitreva M."/>
            <person name="Pepin K.H."/>
            <person name="Mihindukulasuriya K.A."/>
            <person name="Fulton R."/>
            <person name="Fronick C."/>
            <person name="O'Laughlin M."/>
            <person name="Miner T."/>
            <person name="Herter B."/>
            <person name="Rosa B.A."/>
            <person name="Cordes M."/>
            <person name="Tomlinson C."/>
            <person name="Wollam A."/>
            <person name="Palsikar V.B."/>
            <person name="Mardis E.R."/>
            <person name="Wilson R.K."/>
        </authorList>
    </citation>
    <scope>NUCLEOTIDE SEQUENCE [LARGE SCALE GENOMIC DNA]</scope>
    <source>
        <strain evidence="3">MJR8151</strain>
    </source>
</reference>
<evidence type="ECO:0000313" key="2">
    <source>
        <dbReference type="EMBL" id="KWZ79287.1"/>
    </source>
</evidence>
<sequence>MKYIYSQITKKDGIVLRGVVNTPDDFDENKKYPTVIIFHGFGGDRNGSCFFRVQNAKYLTDRGYIVVRFDFSGTCESDGSFYDMTVSREEAEAELIHDFTKIKAYVDKDRLYWVGHSLGGVIASLKAHKLKPKAMCLLAPASDMNNPDYIKVMAKTMFEGELANKYSKIDGNKSYPEIIASVNCVDVGGVKLHKNFLIDFLKKNIYGQAAKYKGRVLILRGDRDDLVFNDSNEKLQKAFPDAIYEQIAGADHSFKNEDCRILVFDKMYNFFEDLDRK</sequence>
<dbReference type="Gene3D" id="3.40.50.1820">
    <property type="entry name" value="alpha/beta hydrolase"/>
    <property type="match status" value="1"/>
</dbReference>
<dbReference type="PATRIC" id="fig|33036.3.peg.148"/>
<dbReference type="AlphaFoldDB" id="A0A133KIC5"/>
<dbReference type="RefSeq" id="WP_060928860.1">
    <property type="nucleotide sequence ID" value="NZ_KQ955247.1"/>
</dbReference>
<dbReference type="PANTHER" id="PTHR43265">
    <property type="entry name" value="ESTERASE ESTD"/>
    <property type="match status" value="1"/>
</dbReference>